<evidence type="ECO:0000313" key="8">
    <source>
        <dbReference type="EMBL" id="SDW99583.1"/>
    </source>
</evidence>
<organism evidence="8 9">
    <name type="scientific">Nitrosomonas communis</name>
    <dbReference type="NCBI Taxonomy" id="44574"/>
    <lineage>
        <taxon>Bacteria</taxon>
        <taxon>Pseudomonadati</taxon>
        <taxon>Pseudomonadota</taxon>
        <taxon>Betaproteobacteria</taxon>
        <taxon>Nitrosomonadales</taxon>
        <taxon>Nitrosomonadaceae</taxon>
        <taxon>Nitrosomonas</taxon>
    </lineage>
</organism>
<evidence type="ECO:0000256" key="3">
    <source>
        <dbReference type="ARBA" id="ARBA00023125"/>
    </source>
</evidence>
<accession>A0A1H2Y2Y4</accession>
<dbReference type="CDD" id="cd00801">
    <property type="entry name" value="INT_P4_C"/>
    <property type="match status" value="1"/>
</dbReference>
<dbReference type="Pfam" id="PF22022">
    <property type="entry name" value="Phage_int_M"/>
    <property type="match status" value="1"/>
</dbReference>
<dbReference type="GO" id="GO:0003677">
    <property type="term" value="F:DNA binding"/>
    <property type="evidence" value="ECO:0007669"/>
    <property type="project" value="UniProtKB-UniRule"/>
</dbReference>
<dbReference type="InterPro" id="IPR044068">
    <property type="entry name" value="CB"/>
</dbReference>
<proteinExistence type="inferred from homology"/>
<dbReference type="PANTHER" id="PTHR30629:SF2">
    <property type="entry name" value="PROPHAGE INTEGRASE INTS-RELATED"/>
    <property type="match status" value="1"/>
</dbReference>
<feature type="domain" description="Tyr recombinase" evidence="6">
    <location>
        <begin position="212"/>
        <end position="385"/>
    </location>
</feature>
<dbReference type="Pfam" id="PF00589">
    <property type="entry name" value="Phage_integrase"/>
    <property type="match status" value="1"/>
</dbReference>
<sequence length="409" mass="46781">MANNKLSAKKVGALNQTGNYGDGGGLWLQVSKWQSKSWVFRFSFDGKRREMGLGSCKDVNLADARLLADSFRKMVRNGIDPIEARQAERAAQRAERMNIIAFHFCAKKYIEAHRHGWKNVKHAQQWTNTLTQYAYPVIGETPVKNIDTTHILRILEPIWTTKTETASRLRSRLENVMDWATTRGYRTGDNPARWKGHLENLLPKPSKVKKVVHHAALPYPQMNSFILVLRQHDHVSALALEFLVLTAARTSEVIAATWDEINLDEMNWTIPANRMKAQREHRVPLSSRCIEILNKASNLRQSDFIFPGGRVNKGLSNAAMDKLLQVTMSYECTVHGFRSSFRDWAGERTHYPSDLCEMALAHTIKNKTEAAYRRGDMLEKRRQMMNDWQKFCETAITTGSDIVPIRKTG</sequence>
<dbReference type="Proteomes" id="UP000183454">
    <property type="component" value="Unassembled WGS sequence"/>
</dbReference>
<dbReference type="PROSITE" id="PS51900">
    <property type="entry name" value="CB"/>
    <property type="match status" value="1"/>
</dbReference>
<dbReference type="EMBL" id="FNNH01000046">
    <property type="protein sequence ID" value="SDW99583.1"/>
    <property type="molecule type" value="Genomic_DNA"/>
</dbReference>
<dbReference type="InterPro" id="IPR010998">
    <property type="entry name" value="Integrase_recombinase_N"/>
</dbReference>
<protein>
    <submittedName>
        <fullName evidence="8">Integrase</fullName>
    </submittedName>
</protein>
<keyword evidence="3 5" id="KW-0238">DNA-binding</keyword>
<dbReference type="Gene3D" id="1.10.443.10">
    <property type="entry name" value="Intergrase catalytic core"/>
    <property type="match status" value="1"/>
</dbReference>
<evidence type="ECO:0000256" key="1">
    <source>
        <dbReference type="ARBA" id="ARBA00008857"/>
    </source>
</evidence>
<dbReference type="InterPro" id="IPR011010">
    <property type="entry name" value="DNA_brk_join_enz"/>
</dbReference>
<dbReference type="InterPro" id="IPR053876">
    <property type="entry name" value="Phage_int_M"/>
</dbReference>
<dbReference type="InterPro" id="IPR025166">
    <property type="entry name" value="Integrase_DNA_bind_dom"/>
</dbReference>
<evidence type="ECO:0000256" key="4">
    <source>
        <dbReference type="ARBA" id="ARBA00023172"/>
    </source>
</evidence>
<evidence type="ECO:0000313" key="9">
    <source>
        <dbReference type="Proteomes" id="UP000183454"/>
    </source>
</evidence>
<dbReference type="AlphaFoldDB" id="A0A1H2Y2Y4"/>
<dbReference type="PANTHER" id="PTHR30629">
    <property type="entry name" value="PROPHAGE INTEGRASE"/>
    <property type="match status" value="1"/>
</dbReference>
<evidence type="ECO:0000259" key="7">
    <source>
        <dbReference type="PROSITE" id="PS51900"/>
    </source>
</evidence>
<dbReference type="InterPro" id="IPR002104">
    <property type="entry name" value="Integrase_catalytic"/>
</dbReference>
<reference evidence="8 9" key="1">
    <citation type="submission" date="2016-10" db="EMBL/GenBank/DDBJ databases">
        <authorList>
            <person name="de Groot N.N."/>
        </authorList>
    </citation>
    <scope>NUCLEOTIDE SEQUENCE [LARGE SCALE GENOMIC DNA]</scope>
    <source>
        <strain evidence="8 9">Nm110</strain>
    </source>
</reference>
<dbReference type="Pfam" id="PF13356">
    <property type="entry name" value="Arm-DNA-bind_3"/>
    <property type="match status" value="1"/>
</dbReference>
<dbReference type="InterPro" id="IPR038488">
    <property type="entry name" value="Integrase_DNA-bd_sf"/>
</dbReference>
<dbReference type="SUPFAM" id="SSF56349">
    <property type="entry name" value="DNA breaking-rejoining enzymes"/>
    <property type="match status" value="1"/>
</dbReference>
<dbReference type="GO" id="GO:0015074">
    <property type="term" value="P:DNA integration"/>
    <property type="evidence" value="ECO:0007669"/>
    <property type="project" value="UniProtKB-KW"/>
</dbReference>
<dbReference type="InterPro" id="IPR013762">
    <property type="entry name" value="Integrase-like_cat_sf"/>
</dbReference>
<dbReference type="PROSITE" id="PS51898">
    <property type="entry name" value="TYR_RECOMBINASE"/>
    <property type="match status" value="1"/>
</dbReference>
<name>A0A1H2Y2Y4_9PROT</name>
<keyword evidence="4" id="KW-0233">DNA recombination</keyword>
<dbReference type="Gene3D" id="3.30.160.390">
    <property type="entry name" value="Integrase, DNA-binding domain"/>
    <property type="match status" value="1"/>
</dbReference>
<keyword evidence="2" id="KW-0229">DNA integration</keyword>
<dbReference type="InterPro" id="IPR050808">
    <property type="entry name" value="Phage_Integrase"/>
</dbReference>
<feature type="domain" description="Core-binding (CB)" evidence="7">
    <location>
        <begin position="100"/>
        <end position="181"/>
    </location>
</feature>
<dbReference type="GO" id="GO:0006310">
    <property type="term" value="P:DNA recombination"/>
    <property type="evidence" value="ECO:0007669"/>
    <property type="project" value="UniProtKB-KW"/>
</dbReference>
<comment type="similarity">
    <text evidence="1">Belongs to the 'phage' integrase family.</text>
</comment>
<evidence type="ECO:0000256" key="2">
    <source>
        <dbReference type="ARBA" id="ARBA00022908"/>
    </source>
</evidence>
<evidence type="ECO:0000259" key="6">
    <source>
        <dbReference type="PROSITE" id="PS51898"/>
    </source>
</evidence>
<dbReference type="RefSeq" id="WP_074667773.1">
    <property type="nucleotide sequence ID" value="NZ_FNNH01000046.1"/>
</dbReference>
<dbReference type="Gene3D" id="1.10.150.130">
    <property type="match status" value="1"/>
</dbReference>
<gene>
    <name evidence="8" type="ORF">SAMN05421882_104613</name>
</gene>
<evidence type="ECO:0000256" key="5">
    <source>
        <dbReference type="PROSITE-ProRule" id="PRU01248"/>
    </source>
</evidence>